<dbReference type="Proteomes" id="UP000569329">
    <property type="component" value="Unassembled WGS sequence"/>
</dbReference>
<evidence type="ECO:0000313" key="1">
    <source>
        <dbReference type="EMBL" id="MBA8823045.1"/>
    </source>
</evidence>
<accession>A0A839DUT7</accession>
<dbReference type="AlphaFoldDB" id="A0A839DUT7"/>
<sequence>MDDVRNVTVGLLETADTGRGRRQLDAALIAFLGLGEDGWGMRVDEVPKHYRSAMRAALEAAARQS</sequence>
<evidence type="ECO:0000313" key="2">
    <source>
        <dbReference type="Proteomes" id="UP000569329"/>
    </source>
</evidence>
<organism evidence="1 2">
    <name type="scientific">Halosaccharopolyspora lacisalsi</name>
    <dbReference type="NCBI Taxonomy" id="1000566"/>
    <lineage>
        <taxon>Bacteria</taxon>
        <taxon>Bacillati</taxon>
        <taxon>Actinomycetota</taxon>
        <taxon>Actinomycetes</taxon>
        <taxon>Pseudonocardiales</taxon>
        <taxon>Pseudonocardiaceae</taxon>
        <taxon>Halosaccharopolyspora</taxon>
    </lineage>
</organism>
<comment type="caution">
    <text evidence="1">The sequence shown here is derived from an EMBL/GenBank/DDBJ whole genome shotgun (WGS) entry which is preliminary data.</text>
</comment>
<name>A0A839DUT7_9PSEU</name>
<dbReference type="RefSeq" id="WP_182542435.1">
    <property type="nucleotide sequence ID" value="NZ_JACGWZ010000001.1"/>
</dbReference>
<reference evidence="1 2" key="1">
    <citation type="submission" date="2020-07" db="EMBL/GenBank/DDBJ databases">
        <title>Sequencing the genomes of 1000 actinobacteria strains.</title>
        <authorList>
            <person name="Klenk H.-P."/>
        </authorList>
    </citation>
    <scope>NUCLEOTIDE SEQUENCE [LARGE SCALE GENOMIC DNA]</scope>
    <source>
        <strain evidence="1 2">DSM 45975</strain>
    </source>
</reference>
<protein>
    <submittedName>
        <fullName evidence="1">Uncharacterized protein</fullName>
    </submittedName>
</protein>
<dbReference type="EMBL" id="JACGWZ010000001">
    <property type="protein sequence ID" value="MBA8823045.1"/>
    <property type="molecule type" value="Genomic_DNA"/>
</dbReference>
<proteinExistence type="predicted"/>
<gene>
    <name evidence="1" type="ORF">FHX42_000374</name>
</gene>
<keyword evidence="2" id="KW-1185">Reference proteome</keyword>